<name>A0AA96V2Z9_9EURY</name>
<reference evidence="2 3" key="1">
    <citation type="submission" date="2023-07" db="EMBL/GenBank/DDBJ databases">
        <title>Closed genoem sequence of Methanosarcinaceae archaeon Ac7.</title>
        <authorList>
            <person name="Poehlein A."/>
            <person name="Protasov E."/>
            <person name="Platt K."/>
            <person name="Reeh H."/>
            <person name="Daniel R."/>
            <person name="Brune A."/>
        </authorList>
    </citation>
    <scope>NUCLEOTIDE SEQUENCE [LARGE SCALE GENOMIC DNA]</scope>
    <source>
        <strain evidence="2 3">Ac7</strain>
    </source>
</reference>
<dbReference type="EMBL" id="CP131060">
    <property type="protein sequence ID" value="WNY25529.1"/>
    <property type="molecule type" value="Genomic_DNA"/>
</dbReference>
<organism evidence="2 3">
    <name type="scientific">Methanolapillus millepedarum</name>
    <dbReference type="NCBI Taxonomy" id="3028296"/>
    <lineage>
        <taxon>Archaea</taxon>
        <taxon>Methanobacteriati</taxon>
        <taxon>Methanobacteriota</taxon>
        <taxon>Stenosarchaea group</taxon>
        <taxon>Methanomicrobia</taxon>
        <taxon>Methanosarcinales</taxon>
        <taxon>Methanosarcinaceae</taxon>
        <taxon>Methanolapillus</taxon>
    </lineage>
</organism>
<sequence>MILTHFAYFSTQESRHAKSDALRLHFAEFHNLMHSNLQLYALFTISIALAVFYSDCTYCLPFRLHLLLTIFRLHLLFTIPVCICHYCTKSNSVKSEKIKRKASDFAGRFAWLLIILTIYIQRPKGAVREANLLLQVHHTAF</sequence>
<protein>
    <submittedName>
        <fullName evidence="2">Uncharacterized protein</fullName>
    </submittedName>
</protein>
<keyword evidence="1" id="KW-0812">Transmembrane</keyword>
<evidence type="ECO:0000256" key="1">
    <source>
        <dbReference type="SAM" id="Phobius"/>
    </source>
</evidence>
<keyword evidence="3" id="KW-1185">Reference proteome</keyword>
<accession>A0AA96V2Z9</accession>
<dbReference type="AlphaFoldDB" id="A0AA96V2Z9"/>
<gene>
    <name evidence="2" type="ORF">MsAc7_10810</name>
</gene>
<evidence type="ECO:0000313" key="2">
    <source>
        <dbReference type="EMBL" id="WNY25529.1"/>
    </source>
</evidence>
<evidence type="ECO:0000313" key="3">
    <source>
        <dbReference type="Proteomes" id="UP001303587"/>
    </source>
</evidence>
<feature type="transmembrane region" description="Helical" evidence="1">
    <location>
        <begin position="105"/>
        <end position="122"/>
    </location>
</feature>
<proteinExistence type="predicted"/>
<keyword evidence="1" id="KW-1133">Transmembrane helix</keyword>
<keyword evidence="1" id="KW-0472">Membrane</keyword>
<feature type="transmembrane region" description="Helical" evidence="1">
    <location>
        <begin position="37"/>
        <end position="54"/>
    </location>
</feature>
<feature type="transmembrane region" description="Helical" evidence="1">
    <location>
        <begin position="66"/>
        <end position="84"/>
    </location>
</feature>
<dbReference type="Proteomes" id="UP001303587">
    <property type="component" value="Chromosome"/>
</dbReference>